<protein>
    <submittedName>
        <fullName evidence="3">UDP-N-acetylglucosamine 4,6-dehydratase (Inverting)</fullName>
        <ecNumber evidence="3">4.2.1.115</ecNumber>
    </submittedName>
</protein>
<accession>A0A128A0V8</accession>
<evidence type="ECO:0000313" key="3">
    <source>
        <dbReference type="EMBL" id="CUR50985.1"/>
    </source>
</evidence>
<dbReference type="SUPFAM" id="SSF51735">
    <property type="entry name" value="NAD(P)-binding Rossmann-fold domains"/>
    <property type="match status" value="1"/>
</dbReference>
<dbReference type="PANTHER" id="PTHR43318">
    <property type="entry name" value="UDP-N-ACETYLGLUCOSAMINE 4,6-DEHYDRATASE"/>
    <property type="match status" value="1"/>
</dbReference>
<comment type="similarity">
    <text evidence="1">Belongs to the polysaccharide synthase family.</text>
</comment>
<dbReference type="GO" id="GO:0016829">
    <property type="term" value="F:lyase activity"/>
    <property type="evidence" value="ECO:0007669"/>
    <property type="project" value="UniProtKB-KW"/>
</dbReference>
<dbReference type="EMBL" id="LN890280">
    <property type="protein sequence ID" value="CUR50985.1"/>
    <property type="molecule type" value="Genomic_DNA"/>
</dbReference>
<reference evidence="4" key="1">
    <citation type="submission" date="2015-10" db="EMBL/GenBank/DDBJ databases">
        <authorList>
            <person name="Lehtovirta-Morley L.E."/>
            <person name="Vieille C."/>
        </authorList>
    </citation>
    <scope>NUCLEOTIDE SEQUENCE [LARGE SCALE GENOMIC DNA]</scope>
</reference>
<gene>
    <name evidence="3" type="primary">pseB</name>
    <name evidence="3" type="ORF">NDEV_0220</name>
</gene>
<organism evidence="3 4">
    <name type="scientific">Nitrosotalea devaniterrae</name>
    <dbReference type="NCBI Taxonomy" id="1078905"/>
    <lineage>
        <taxon>Archaea</taxon>
        <taxon>Nitrososphaerota</taxon>
        <taxon>Nitrososphaeria</taxon>
        <taxon>Nitrosotaleales</taxon>
        <taxon>Nitrosotaleaceae</taxon>
        <taxon>Nitrosotalea</taxon>
    </lineage>
</organism>
<dbReference type="KEGG" id="ndv:NDEV_0220"/>
<evidence type="ECO:0000313" key="4">
    <source>
        <dbReference type="Proteomes" id="UP000196239"/>
    </source>
</evidence>
<keyword evidence="3" id="KW-0456">Lyase</keyword>
<evidence type="ECO:0000259" key="2">
    <source>
        <dbReference type="Pfam" id="PF02719"/>
    </source>
</evidence>
<keyword evidence="4" id="KW-1185">Reference proteome</keyword>
<feature type="domain" description="Polysaccharide biosynthesis protein CapD-like" evidence="2">
    <location>
        <begin position="8"/>
        <end position="283"/>
    </location>
</feature>
<sequence length="331" mass="37620">MTLKNKKILITGGTGSLGHALTSRLLKMGVETVRIYSRNENKQVQMDSEFKDSRLRFFVGDVRDLQRLTRALEDVDIVFHAAALKHVPVVEYNPFEAIKTNVLGSQNVIDASLMNNVEVALCIGTDKAVSPLNTYGATKLLMEKLFATAHNYLNKQRHKTKFLAVRYGNVLGSSGSIVPKIISQIMANQKITITDPTMTRFNITMNHALDFIFRVLEKGDSGEIFVPQLKAYQLSDMRDVLLDLLKSDNKTQLIPVRTGEKYHESLINQDELRYTYDDGEDYVVTQKLDNLKKRGFKKATLKKEYSSDNVELYSKDELKKILIKEKLIPIK</sequence>
<dbReference type="InterPro" id="IPR036291">
    <property type="entry name" value="NAD(P)-bd_dom_sf"/>
</dbReference>
<proteinExistence type="inferred from homology"/>
<dbReference type="PANTHER" id="PTHR43318:SF2">
    <property type="entry name" value="UDP-N-ACETYLGLUCOSAMINE 4,6-DEHYDRATASE (INVERTING)"/>
    <property type="match status" value="1"/>
</dbReference>
<dbReference type="AlphaFoldDB" id="A0A128A0V8"/>
<dbReference type="CDD" id="cd05237">
    <property type="entry name" value="UDP_invert_4-6DH_SDR_e"/>
    <property type="match status" value="1"/>
</dbReference>
<dbReference type="EC" id="4.2.1.115" evidence="3"/>
<dbReference type="Pfam" id="PF02719">
    <property type="entry name" value="Polysacc_synt_2"/>
    <property type="match status" value="1"/>
</dbReference>
<dbReference type="InterPro" id="IPR003869">
    <property type="entry name" value="Polysac_CapD-like"/>
</dbReference>
<dbReference type="InterPro" id="IPR051203">
    <property type="entry name" value="Polysaccharide_Synthase-Rel"/>
</dbReference>
<evidence type="ECO:0000256" key="1">
    <source>
        <dbReference type="ARBA" id="ARBA00007430"/>
    </source>
</evidence>
<dbReference type="Gene3D" id="3.40.50.720">
    <property type="entry name" value="NAD(P)-binding Rossmann-like Domain"/>
    <property type="match status" value="1"/>
</dbReference>
<name>A0A128A0V8_9ARCH</name>
<dbReference type="Proteomes" id="UP000196239">
    <property type="component" value="Chromosome 1"/>
</dbReference>